<accession>A0A378JR14</accession>
<dbReference type="InterPro" id="IPR050155">
    <property type="entry name" value="HAD-like_hydrolase_sf"/>
</dbReference>
<dbReference type="GO" id="GO:0008967">
    <property type="term" value="F:phosphoglycolate phosphatase activity"/>
    <property type="evidence" value="ECO:0007669"/>
    <property type="project" value="UniProtKB-EC"/>
</dbReference>
<dbReference type="EC" id="3.1.3.18" evidence="1"/>
<dbReference type="EMBL" id="UGNV01000004">
    <property type="protein sequence ID" value="STX55627.1"/>
    <property type="molecule type" value="Genomic_DNA"/>
</dbReference>
<dbReference type="SFLD" id="SFLDS00003">
    <property type="entry name" value="Haloacid_Dehalogenase"/>
    <property type="match status" value="1"/>
</dbReference>
<dbReference type="Proteomes" id="UP000254968">
    <property type="component" value="Unassembled WGS sequence"/>
</dbReference>
<dbReference type="InterPro" id="IPR036412">
    <property type="entry name" value="HAD-like_sf"/>
</dbReference>
<dbReference type="SUPFAM" id="SSF56784">
    <property type="entry name" value="HAD-like"/>
    <property type="match status" value="1"/>
</dbReference>
<proteinExistence type="predicted"/>
<keyword evidence="1" id="KW-0378">Hydrolase</keyword>
<dbReference type="InterPro" id="IPR023198">
    <property type="entry name" value="PGP-like_dom2"/>
</dbReference>
<dbReference type="Gene3D" id="1.10.150.240">
    <property type="entry name" value="Putative phosphatase, domain 2"/>
    <property type="match status" value="1"/>
</dbReference>
<dbReference type="Pfam" id="PF13419">
    <property type="entry name" value="HAD_2"/>
    <property type="match status" value="1"/>
</dbReference>
<evidence type="ECO:0000313" key="2">
    <source>
        <dbReference type="Proteomes" id="UP000254968"/>
    </source>
</evidence>
<dbReference type="InterPro" id="IPR006439">
    <property type="entry name" value="HAD-SF_hydro_IA"/>
</dbReference>
<reference evidence="1 2" key="1">
    <citation type="submission" date="2018-06" db="EMBL/GenBank/DDBJ databases">
        <authorList>
            <consortium name="Pathogen Informatics"/>
            <person name="Doyle S."/>
        </authorList>
    </citation>
    <scope>NUCLEOTIDE SEQUENCE [LARGE SCALE GENOMIC DNA]</scope>
    <source>
        <strain evidence="1 2">NCTC13315</strain>
    </source>
</reference>
<dbReference type="PANTHER" id="PTHR43434:SF13">
    <property type="entry name" value="PHOSPHOGLYCOLATE PHOSPHATASE"/>
    <property type="match status" value="1"/>
</dbReference>
<dbReference type="Gene3D" id="3.40.50.1000">
    <property type="entry name" value="HAD superfamily/HAD-like"/>
    <property type="match status" value="1"/>
</dbReference>
<dbReference type="InterPro" id="IPR023214">
    <property type="entry name" value="HAD_sf"/>
</dbReference>
<protein>
    <submittedName>
        <fullName evidence="1">HAD-superfamily hydrolase</fullName>
        <ecNumber evidence="1">3.1.3.18</ecNumber>
    </submittedName>
</protein>
<evidence type="ECO:0000313" key="1">
    <source>
        <dbReference type="EMBL" id="STX55627.1"/>
    </source>
</evidence>
<name>A0A378JR14_9GAMM</name>
<dbReference type="PANTHER" id="PTHR43434">
    <property type="entry name" value="PHOSPHOGLYCOLATE PHOSPHATASE"/>
    <property type="match status" value="1"/>
</dbReference>
<keyword evidence="2" id="KW-1185">Reference proteome</keyword>
<dbReference type="InterPro" id="IPR041492">
    <property type="entry name" value="HAD_2"/>
</dbReference>
<dbReference type="NCBIfam" id="TIGR01549">
    <property type="entry name" value="HAD-SF-IA-v1"/>
    <property type="match status" value="1"/>
</dbReference>
<gene>
    <name evidence="1" type="primary">gph</name>
    <name evidence="1" type="ORF">NCTC13315_02998</name>
</gene>
<dbReference type="SFLD" id="SFLDG01129">
    <property type="entry name" value="C1.5:_HAD__Beta-PGM__Phosphata"/>
    <property type="match status" value="1"/>
</dbReference>
<dbReference type="AlphaFoldDB" id="A0A378JR14"/>
<organism evidence="1 2">
    <name type="scientific">Legionella beliardensis</name>
    <dbReference type="NCBI Taxonomy" id="91822"/>
    <lineage>
        <taxon>Bacteria</taxon>
        <taxon>Pseudomonadati</taxon>
        <taxon>Pseudomonadota</taxon>
        <taxon>Gammaproteobacteria</taxon>
        <taxon>Legionellales</taxon>
        <taxon>Legionellaceae</taxon>
        <taxon>Legionella</taxon>
    </lineage>
</organism>
<sequence>MVCKMTNKLLNVIFDFDGTLADSFFASVQKFLPLAEKFNLRKLNQHEIEQLRELPSKEIIKYLKIPFYKIPSVLRHARECLRNEIPSLSTFMNMPEVLEELHQDCSLGIVTSNSSENVALWLEHHKIAHLFDFIYAESGYFGKKNILKKLIKSHRMEPLQTFYVGDETRDIDAARKCNINSIAVSWGFNSEATLIRSRPDYITRTPEDILTIIKPHALAFASLS</sequence>
<dbReference type="GO" id="GO:0006281">
    <property type="term" value="P:DNA repair"/>
    <property type="evidence" value="ECO:0007669"/>
    <property type="project" value="TreeGrafter"/>
</dbReference>
<dbReference type="GO" id="GO:0005829">
    <property type="term" value="C:cytosol"/>
    <property type="evidence" value="ECO:0007669"/>
    <property type="project" value="TreeGrafter"/>
</dbReference>